<dbReference type="Proteomes" id="UP000053240">
    <property type="component" value="Unassembled WGS sequence"/>
</dbReference>
<proteinExistence type="predicted"/>
<reference evidence="2 3" key="1">
    <citation type="journal article" date="2015" name="Nat. Commun.">
        <title>Outbred genome sequencing and CRISPR/Cas9 gene editing in butterflies.</title>
        <authorList>
            <person name="Li X."/>
            <person name="Fan D."/>
            <person name="Zhang W."/>
            <person name="Liu G."/>
            <person name="Zhang L."/>
            <person name="Zhao L."/>
            <person name="Fang X."/>
            <person name="Chen L."/>
            <person name="Dong Y."/>
            <person name="Chen Y."/>
            <person name="Ding Y."/>
            <person name="Zhao R."/>
            <person name="Feng M."/>
            <person name="Zhu Y."/>
            <person name="Feng Y."/>
            <person name="Jiang X."/>
            <person name="Zhu D."/>
            <person name="Xiang H."/>
            <person name="Feng X."/>
            <person name="Li S."/>
            <person name="Wang J."/>
            <person name="Zhang G."/>
            <person name="Kronforst M.R."/>
            <person name="Wang W."/>
        </authorList>
    </citation>
    <scope>NUCLEOTIDE SEQUENCE [LARGE SCALE GENOMIC DNA]</scope>
    <source>
        <strain evidence="2">Ya'a_city_454_Pm</strain>
        <tissue evidence="2">Whole body</tissue>
    </source>
</reference>
<evidence type="ECO:0000313" key="2">
    <source>
        <dbReference type="EMBL" id="KPJ09325.1"/>
    </source>
</evidence>
<name>A0A194QWI7_PAPMA</name>
<dbReference type="AlphaFoldDB" id="A0A194QWI7"/>
<accession>A0A194QWI7</accession>
<evidence type="ECO:0000313" key="3">
    <source>
        <dbReference type="Proteomes" id="UP000053240"/>
    </source>
</evidence>
<dbReference type="EMBL" id="KQ461108">
    <property type="protein sequence ID" value="KPJ09325.1"/>
    <property type="molecule type" value="Genomic_DNA"/>
</dbReference>
<feature type="region of interest" description="Disordered" evidence="1">
    <location>
        <begin position="45"/>
        <end position="90"/>
    </location>
</feature>
<gene>
    <name evidence="2" type="ORF">RR48_15466</name>
</gene>
<protein>
    <submittedName>
        <fullName evidence="2">Uncharacterized protein</fullName>
    </submittedName>
</protein>
<dbReference type="InParanoid" id="A0A194QWI7"/>
<feature type="compositionally biased region" description="Basic residues" evidence="1">
    <location>
        <begin position="60"/>
        <end position="69"/>
    </location>
</feature>
<keyword evidence="3" id="KW-1185">Reference proteome</keyword>
<evidence type="ECO:0000256" key="1">
    <source>
        <dbReference type="SAM" id="MobiDB-lite"/>
    </source>
</evidence>
<sequence length="168" mass="18591">MAGVSQPYGSHKISCHALSRLGTRSVLGGISKPVRCGYLSPRASFRHAQRAHSPTTKSTRNGRSKKRVERAKCAPRSPLSAVTHASAPPDSRAGVAISIACEPYARRTRAFARSRPGSHPYPTPRPLHKTDARQINIQLDPPQPVCFCRTHCRRTFCYVTRKQTPRLL</sequence>
<organism evidence="2 3">
    <name type="scientific">Papilio machaon</name>
    <name type="common">Old World swallowtail butterfly</name>
    <dbReference type="NCBI Taxonomy" id="76193"/>
    <lineage>
        <taxon>Eukaryota</taxon>
        <taxon>Metazoa</taxon>
        <taxon>Ecdysozoa</taxon>
        <taxon>Arthropoda</taxon>
        <taxon>Hexapoda</taxon>
        <taxon>Insecta</taxon>
        <taxon>Pterygota</taxon>
        <taxon>Neoptera</taxon>
        <taxon>Endopterygota</taxon>
        <taxon>Lepidoptera</taxon>
        <taxon>Glossata</taxon>
        <taxon>Ditrysia</taxon>
        <taxon>Papilionoidea</taxon>
        <taxon>Papilionidae</taxon>
        <taxon>Papilioninae</taxon>
        <taxon>Papilio</taxon>
    </lineage>
</organism>